<keyword evidence="4" id="KW-1185">Reference proteome</keyword>
<dbReference type="InterPro" id="IPR036852">
    <property type="entry name" value="Peptidase_S8/S53_dom_sf"/>
</dbReference>
<dbReference type="OrthoDB" id="2014869at2759"/>
<comment type="similarity">
    <text evidence="1">Belongs to the peptidase S8 family.</text>
</comment>
<comment type="caution">
    <text evidence="3">The sequence shown here is derived from an EMBL/GenBank/DDBJ whole genome shotgun (WGS) entry which is preliminary data.</text>
</comment>
<dbReference type="Gene3D" id="3.50.30.30">
    <property type="match status" value="1"/>
</dbReference>
<dbReference type="InterPro" id="IPR045051">
    <property type="entry name" value="SBT"/>
</dbReference>
<organism evidence="3 4">
    <name type="scientific">Kingdonia uniflora</name>
    <dbReference type="NCBI Taxonomy" id="39325"/>
    <lineage>
        <taxon>Eukaryota</taxon>
        <taxon>Viridiplantae</taxon>
        <taxon>Streptophyta</taxon>
        <taxon>Embryophyta</taxon>
        <taxon>Tracheophyta</taxon>
        <taxon>Spermatophyta</taxon>
        <taxon>Magnoliopsida</taxon>
        <taxon>Ranunculales</taxon>
        <taxon>Circaeasteraceae</taxon>
        <taxon>Kingdonia</taxon>
    </lineage>
</organism>
<dbReference type="EMBL" id="JACGCM010001144">
    <property type="protein sequence ID" value="KAF6161086.1"/>
    <property type="molecule type" value="Genomic_DNA"/>
</dbReference>
<name>A0A7J7N1S5_9MAGN</name>
<accession>A0A7J7N1S5</accession>
<dbReference type="GO" id="GO:0006508">
    <property type="term" value="P:proteolysis"/>
    <property type="evidence" value="ECO:0007669"/>
    <property type="project" value="InterPro"/>
</dbReference>
<evidence type="ECO:0000256" key="1">
    <source>
        <dbReference type="ARBA" id="ARBA00011073"/>
    </source>
</evidence>
<protein>
    <submittedName>
        <fullName evidence="3">Uncharacterized protein</fullName>
    </submittedName>
</protein>
<dbReference type="CDD" id="cd02120">
    <property type="entry name" value="PA_subtilisin_like"/>
    <property type="match status" value="1"/>
</dbReference>
<dbReference type="PANTHER" id="PTHR10795">
    <property type="entry name" value="PROPROTEIN CONVERTASE SUBTILISIN/KEXIN"/>
    <property type="match status" value="1"/>
</dbReference>
<dbReference type="SUPFAM" id="SSF52743">
    <property type="entry name" value="Subtilisin-like"/>
    <property type="match status" value="1"/>
</dbReference>
<dbReference type="Gene3D" id="3.40.50.200">
    <property type="entry name" value="Peptidase S8/S53 domain"/>
    <property type="match status" value="2"/>
</dbReference>
<proteinExistence type="inferred from homology"/>
<sequence length="270" mass="29522">MKASVLPLQSEKAPIMVAKTSIATRLNDPSDYSSDAIAIGAFHAIQKDILTSNSAGNYGPRQATLTNAAPWILTVEASSIDRRFIGKVVLGNGETIEGNAINGFGMRAQKLPLICAEDASACEISQMVKICDVSCLNLNETLAEGKIIFCEELIIGIDSEISKAAGKIFADDVDFNFVYPFPASCLSVRNGERVKSYINNTKYNGPGVDILAARSPIAPPSDVRRDTRYAKYSIVSGTSMSCAHALPRWRLRLWFWPYRPYKGNESRFSL</sequence>
<dbReference type="GO" id="GO:0004252">
    <property type="term" value="F:serine-type endopeptidase activity"/>
    <property type="evidence" value="ECO:0007669"/>
    <property type="project" value="InterPro"/>
</dbReference>
<evidence type="ECO:0000313" key="4">
    <source>
        <dbReference type="Proteomes" id="UP000541444"/>
    </source>
</evidence>
<reference evidence="3 4" key="1">
    <citation type="journal article" date="2020" name="IScience">
        <title>Genome Sequencing of the Endangered Kingdonia uniflora (Circaeasteraceae, Ranunculales) Reveals Potential Mechanisms of Evolutionary Specialization.</title>
        <authorList>
            <person name="Sun Y."/>
            <person name="Deng T."/>
            <person name="Zhang A."/>
            <person name="Moore M.J."/>
            <person name="Landis J.B."/>
            <person name="Lin N."/>
            <person name="Zhang H."/>
            <person name="Zhang X."/>
            <person name="Huang J."/>
            <person name="Zhang X."/>
            <person name="Sun H."/>
            <person name="Wang H."/>
        </authorList>
    </citation>
    <scope>NUCLEOTIDE SEQUENCE [LARGE SCALE GENOMIC DNA]</scope>
    <source>
        <strain evidence="3">TB1705</strain>
        <tissue evidence="3">Leaf</tissue>
    </source>
</reference>
<gene>
    <name evidence="3" type="ORF">GIB67_007727</name>
</gene>
<dbReference type="AlphaFoldDB" id="A0A7J7N1S5"/>
<evidence type="ECO:0000313" key="3">
    <source>
        <dbReference type="EMBL" id="KAF6161086.1"/>
    </source>
</evidence>
<evidence type="ECO:0000256" key="2">
    <source>
        <dbReference type="ARBA" id="ARBA00022729"/>
    </source>
</evidence>
<keyword evidence="2" id="KW-0732">Signal</keyword>
<dbReference type="Proteomes" id="UP000541444">
    <property type="component" value="Unassembled WGS sequence"/>
</dbReference>